<dbReference type="InParanoid" id="M3YSK1"/>
<organism evidence="2">
    <name type="scientific">Mustela putorius furo</name>
    <name type="common">European domestic ferret</name>
    <name type="synonym">Mustela furo</name>
    <dbReference type="NCBI Taxonomy" id="9669"/>
    <lineage>
        <taxon>Eukaryota</taxon>
        <taxon>Metazoa</taxon>
        <taxon>Chordata</taxon>
        <taxon>Craniata</taxon>
        <taxon>Vertebrata</taxon>
        <taxon>Euteleostomi</taxon>
        <taxon>Mammalia</taxon>
        <taxon>Eutheria</taxon>
        <taxon>Laurasiatheria</taxon>
        <taxon>Carnivora</taxon>
        <taxon>Caniformia</taxon>
        <taxon>Musteloidea</taxon>
        <taxon>Mustelidae</taxon>
        <taxon>Mustelinae</taxon>
        <taxon>Mustela</taxon>
    </lineage>
</organism>
<reference evidence="2" key="1">
    <citation type="submission" date="2024-06" db="UniProtKB">
        <authorList>
            <consortium name="Ensembl"/>
        </authorList>
    </citation>
    <scope>IDENTIFICATION</scope>
</reference>
<sequence length="196" mass="20117">MSQGGNGDALPTHLLPVAALAKHKLGHGPDPVSRRRAPSPGRSPMRGERDSRVTLTAAAAAPRPGSAVAPDPRPFLTFACAVTHLRAEKKGAFVGSPRGPWPAVSWAALPPGGRERGGGRGRRPWGRAPDPTPGAGPRPGARVRPGKAGRALTISPRPGSWPGGKPPQGREWFLPTLGTVADAAMPVCPGPPGVNC</sequence>
<dbReference type="Ensembl" id="ENSMPUT00000014539.1">
    <property type="protein sequence ID" value="ENSMPUP00000014311.1"/>
    <property type="gene ID" value="ENSMPUG00000014418.1"/>
</dbReference>
<dbReference type="EMBL" id="AEYP01021337">
    <property type="status" value="NOT_ANNOTATED_CDS"/>
    <property type="molecule type" value="Genomic_DNA"/>
</dbReference>
<protein>
    <submittedName>
        <fullName evidence="2">Uncharacterized protein</fullName>
    </submittedName>
</protein>
<feature type="region of interest" description="Disordered" evidence="1">
    <location>
        <begin position="1"/>
        <end position="70"/>
    </location>
</feature>
<feature type="compositionally biased region" description="Low complexity" evidence="1">
    <location>
        <begin position="57"/>
        <end position="70"/>
    </location>
</feature>
<feature type="region of interest" description="Disordered" evidence="1">
    <location>
        <begin position="104"/>
        <end position="170"/>
    </location>
</feature>
<dbReference type="AlphaFoldDB" id="M3YSK1"/>
<proteinExistence type="predicted"/>
<dbReference type="HOGENOM" id="CLU_1389809_0_0_1"/>
<feature type="compositionally biased region" description="Low complexity" evidence="1">
    <location>
        <begin position="137"/>
        <end position="151"/>
    </location>
</feature>
<evidence type="ECO:0000313" key="2">
    <source>
        <dbReference type="Ensembl" id="ENSMPUP00000014311.1"/>
    </source>
</evidence>
<evidence type="ECO:0000256" key="1">
    <source>
        <dbReference type="SAM" id="MobiDB-lite"/>
    </source>
</evidence>
<name>M3YSK1_MUSPF</name>
<accession>M3YSK1</accession>